<reference evidence="2 3" key="1">
    <citation type="submission" date="2022-05" db="EMBL/GenBank/DDBJ databases">
        <title>Sporolactobacillus sp nov CPB3-1, isolated from tree bark (Mangifera indica L.).</title>
        <authorList>
            <person name="Phuengjayaem S."/>
            <person name="Tanasupawat S."/>
        </authorList>
    </citation>
    <scope>NUCLEOTIDE SEQUENCE [LARGE SCALE GENOMIC DNA]</scope>
    <source>
        <strain evidence="2 3">CPB3-1</strain>
    </source>
</reference>
<protein>
    <submittedName>
        <fullName evidence="2">Phage repressor protein</fullName>
    </submittedName>
</protein>
<sequence>MEKDIGAALDYSRTRDMNKIIDPEDKGATKVRTPGGEQTMVIISEFGIYDAIIGSHKAEVKEFKLWVKKILKELRESAGLEGFQIFHMLDKKEQNSQMKRIRESFRQPVRVDFIKANTTANKSVSTRHGCQKMIRKGDMTPDMLVDREPILAEVVDDN</sequence>
<keyword evidence="3" id="KW-1185">Reference proteome</keyword>
<dbReference type="PROSITE" id="PS51750">
    <property type="entry name" value="BRO_N"/>
    <property type="match status" value="1"/>
</dbReference>
<dbReference type="Pfam" id="PF02498">
    <property type="entry name" value="Bro-N"/>
    <property type="match status" value="1"/>
</dbReference>
<dbReference type="EMBL" id="JAMAST010000041">
    <property type="protein sequence ID" value="MCL1633017.1"/>
    <property type="molecule type" value="Genomic_DNA"/>
</dbReference>
<name>A0ABT0MDR6_9BACL</name>
<dbReference type="Proteomes" id="UP001203004">
    <property type="component" value="Unassembled WGS sequence"/>
</dbReference>
<feature type="domain" description="Bro-N" evidence="1">
    <location>
        <begin position="1"/>
        <end position="78"/>
    </location>
</feature>
<dbReference type="SMART" id="SM01040">
    <property type="entry name" value="Bro-N"/>
    <property type="match status" value="1"/>
</dbReference>
<proteinExistence type="predicted"/>
<accession>A0ABT0MDR6</accession>
<evidence type="ECO:0000259" key="1">
    <source>
        <dbReference type="PROSITE" id="PS51750"/>
    </source>
</evidence>
<evidence type="ECO:0000313" key="3">
    <source>
        <dbReference type="Proteomes" id="UP001203004"/>
    </source>
</evidence>
<comment type="caution">
    <text evidence="2">The sequence shown here is derived from an EMBL/GenBank/DDBJ whole genome shotgun (WGS) entry which is preliminary data.</text>
</comment>
<dbReference type="InterPro" id="IPR003497">
    <property type="entry name" value="BRO_N_domain"/>
</dbReference>
<gene>
    <name evidence="2" type="ORF">M3N64_13935</name>
</gene>
<evidence type="ECO:0000313" key="2">
    <source>
        <dbReference type="EMBL" id="MCL1633017.1"/>
    </source>
</evidence>
<organism evidence="2 3">
    <name type="scientific">Sporolactobacillus mangiferae</name>
    <dbReference type="NCBI Taxonomy" id="2940498"/>
    <lineage>
        <taxon>Bacteria</taxon>
        <taxon>Bacillati</taxon>
        <taxon>Bacillota</taxon>
        <taxon>Bacilli</taxon>
        <taxon>Bacillales</taxon>
        <taxon>Sporolactobacillaceae</taxon>
        <taxon>Sporolactobacillus</taxon>
    </lineage>
</organism>